<evidence type="ECO:0000313" key="3">
    <source>
        <dbReference type="EMBL" id="MFC0633801.1"/>
    </source>
</evidence>
<sequence>MTHQDPHSKAADAVHEGRPVEAQYVRQGRGGARILLVLLGGLALVTIAFGVIYLASSGPLSETNPNDGDQAVDAAAFQGPANRDEVPAADAPTTSEGEPTAPPTGVAPNVNAPTVSAQPGG</sequence>
<accession>A0ABV6R2F4</accession>
<dbReference type="Proteomes" id="UP001589906">
    <property type="component" value="Unassembled WGS sequence"/>
</dbReference>
<organism evidence="3 4">
    <name type="scientific">Brevundimonas balnearis</name>
    <dbReference type="NCBI Taxonomy" id="1572858"/>
    <lineage>
        <taxon>Bacteria</taxon>
        <taxon>Pseudomonadati</taxon>
        <taxon>Pseudomonadota</taxon>
        <taxon>Alphaproteobacteria</taxon>
        <taxon>Caulobacterales</taxon>
        <taxon>Caulobacteraceae</taxon>
        <taxon>Brevundimonas</taxon>
    </lineage>
</organism>
<comment type="caution">
    <text evidence="3">The sequence shown here is derived from an EMBL/GenBank/DDBJ whole genome shotgun (WGS) entry which is preliminary data.</text>
</comment>
<dbReference type="RefSeq" id="WP_376835769.1">
    <property type="nucleotide sequence ID" value="NZ_JBHLSW010000005.1"/>
</dbReference>
<keyword evidence="2" id="KW-0472">Membrane</keyword>
<evidence type="ECO:0000313" key="4">
    <source>
        <dbReference type="Proteomes" id="UP001589906"/>
    </source>
</evidence>
<keyword evidence="2" id="KW-1133">Transmembrane helix</keyword>
<evidence type="ECO:0000256" key="2">
    <source>
        <dbReference type="SAM" id="Phobius"/>
    </source>
</evidence>
<name>A0ABV6R2F4_9CAUL</name>
<protein>
    <submittedName>
        <fullName evidence="3">Uncharacterized protein</fullName>
    </submittedName>
</protein>
<feature type="compositionally biased region" description="Polar residues" evidence="1">
    <location>
        <begin position="111"/>
        <end position="121"/>
    </location>
</feature>
<reference evidence="3 4" key="1">
    <citation type="submission" date="2024-09" db="EMBL/GenBank/DDBJ databases">
        <authorList>
            <person name="Sun Q."/>
            <person name="Mori K."/>
        </authorList>
    </citation>
    <scope>NUCLEOTIDE SEQUENCE [LARGE SCALE GENOMIC DNA]</scope>
    <source>
        <strain evidence="3 4">NCAIM B.02621</strain>
    </source>
</reference>
<gene>
    <name evidence="3" type="ORF">ACFFGE_07895</name>
</gene>
<keyword evidence="4" id="KW-1185">Reference proteome</keyword>
<feature type="region of interest" description="Disordered" evidence="1">
    <location>
        <begin position="58"/>
        <end position="121"/>
    </location>
</feature>
<dbReference type="EMBL" id="JBHLSW010000005">
    <property type="protein sequence ID" value="MFC0633801.1"/>
    <property type="molecule type" value="Genomic_DNA"/>
</dbReference>
<feature type="transmembrane region" description="Helical" evidence="2">
    <location>
        <begin position="34"/>
        <end position="55"/>
    </location>
</feature>
<evidence type="ECO:0000256" key="1">
    <source>
        <dbReference type="SAM" id="MobiDB-lite"/>
    </source>
</evidence>
<proteinExistence type="predicted"/>
<keyword evidence="2" id="KW-0812">Transmembrane</keyword>
<feature type="compositionally biased region" description="Polar residues" evidence="1">
    <location>
        <begin position="58"/>
        <end position="67"/>
    </location>
</feature>